<dbReference type="InterPro" id="IPR000305">
    <property type="entry name" value="GIY-YIG_endonuc"/>
</dbReference>
<protein>
    <submittedName>
        <fullName evidence="3">Predicted double-stranded RNA/RNA-DNA hybrid binding protein</fullName>
    </submittedName>
</protein>
<dbReference type="EMBL" id="LR134318">
    <property type="protein sequence ID" value="VEF10863.1"/>
    <property type="molecule type" value="Genomic_DNA"/>
</dbReference>
<dbReference type="InterPro" id="IPR035901">
    <property type="entry name" value="GIY-YIG_endonuc_sf"/>
</dbReference>
<evidence type="ECO:0000313" key="4">
    <source>
        <dbReference type="Proteomes" id="UP000281909"/>
    </source>
</evidence>
<dbReference type="InterPro" id="IPR011320">
    <property type="entry name" value="RNase_H1_N"/>
</dbReference>
<evidence type="ECO:0000313" key="3">
    <source>
        <dbReference type="EMBL" id="VEF10863.1"/>
    </source>
</evidence>
<dbReference type="Proteomes" id="UP000281909">
    <property type="component" value="Chromosome"/>
</dbReference>
<feature type="domain" description="GIY-YIG" evidence="1">
    <location>
        <begin position="95"/>
        <end position="171"/>
    </location>
</feature>
<dbReference type="CDD" id="cd00719">
    <property type="entry name" value="GIY-YIG_SF"/>
    <property type="match status" value="1"/>
</dbReference>
<dbReference type="Gene3D" id="3.40.1440.10">
    <property type="entry name" value="GIY-YIG endonuclease"/>
    <property type="match status" value="1"/>
</dbReference>
<accession>A0A448DVL5</accession>
<dbReference type="Pfam" id="PF01693">
    <property type="entry name" value="Cauli_VI"/>
    <property type="match status" value="1"/>
</dbReference>
<feature type="domain" description="Ribonuclease H1 N-terminal" evidence="2">
    <location>
        <begin position="6"/>
        <end position="50"/>
    </location>
</feature>
<dbReference type="AlphaFoldDB" id="A0A448DVL5"/>
<dbReference type="SUPFAM" id="SSF55658">
    <property type="entry name" value="L9 N-domain-like"/>
    <property type="match status" value="1"/>
</dbReference>
<name>A0A448DVL5_PSEFL</name>
<dbReference type="SUPFAM" id="SSF82771">
    <property type="entry name" value="GIY-YIG endonuclease"/>
    <property type="match status" value="1"/>
</dbReference>
<proteinExistence type="predicted"/>
<gene>
    <name evidence="3" type="ORF">NCTC9428_02477</name>
</gene>
<evidence type="ECO:0000259" key="1">
    <source>
        <dbReference type="Pfam" id="PF01541"/>
    </source>
</evidence>
<dbReference type="InterPro" id="IPR009027">
    <property type="entry name" value="Ribosomal_bL9/RNase_H1_N"/>
</dbReference>
<organism evidence="3 4">
    <name type="scientific">Pseudomonas fluorescens</name>
    <dbReference type="NCBI Taxonomy" id="294"/>
    <lineage>
        <taxon>Bacteria</taxon>
        <taxon>Pseudomonadati</taxon>
        <taxon>Pseudomonadota</taxon>
        <taxon>Gammaproteobacteria</taxon>
        <taxon>Pseudomonadales</taxon>
        <taxon>Pseudomonadaceae</taxon>
        <taxon>Pseudomonas</taxon>
    </lineage>
</organism>
<dbReference type="RefSeq" id="WP_232013085.1">
    <property type="nucleotide sequence ID" value="NZ_LR134318.1"/>
</dbReference>
<dbReference type="Pfam" id="PF01541">
    <property type="entry name" value="GIY-YIG"/>
    <property type="match status" value="1"/>
</dbReference>
<sequence>MAKKPRFYAVVYGRQTGIFNKWDDGARLAIDHYPGADHRAFRSLELAEEWYRQNTRNPHSLHSPIYHFDTGAIAEASLEVPRHTALDSSSSKRIVVYAIIESEEPFYVGETMHFPRRQRAHLRTAHERTKRAAAKIAQILAKGQVPIFKAIEFCASKEAALAAETKWIKHYVERGCTVWNRLREHREIKELHRAPKMHMDMIIGDGPFFLGPHHYRSRFDLKTKLRSYLSRVPYGRVIHPQAVEKLSLIWETTNPDFPALEFWVVQGNPSIDFKWYGQMRLRSILIMQPLSIRYSEIQNSVPT</sequence>
<evidence type="ECO:0000259" key="2">
    <source>
        <dbReference type="Pfam" id="PF01693"/>
    </source>
</evidence>
<dbReference type="InterPro" id="IPR037056">
    <property type="entry name" value="RNase_H1_N_sf"/>
</dbReference>
<reference evidence="3 4" key="1">
    <citation type="submission" date="2018-12" db="EMBL/GenBank/DDBJ databases">
        <authorList>
            <consortium name="Pathogen Informatics"/>
        </authorList>
    </citation>
    <scope>NUCLEOTIDE SEQUENCE [LARGE SCALE GENOMIC DNA]</scope>
    <source>
        <strain evidence="3 4">NCTC9428</strain>
    </source>
</reference>
<dbReference type="Gene3D" id="3.40.970.10">
    <property type="entry name" value="Ribonuclease H1, N-terminal domain"/>
    <property type="match status" value="1"/>
</dbReference>